<keyword evidence="1 5" id="KW-0547">Nucleotide-binding</keyword>
<dbReference type="GO" id="GO:0003677">
    <property type="term" value="F:DNA binding"/>
    <property type="evidence" value="ECO:0007669"/>
    <property type="project" value="InterPro"/>
</dbReference>
<dbReference type="Pfam" id="PF13538">
    <property type="entry name" value="UvrD_C_2"/>
    <property type="match status" value="1"/>
</dbReference>
<dbReference type="InterPro" id="IPR014016">
    <property type="entry name" value="UvrD-like_ATP-bd"/>
</dbReference>
<dbReference type="InterPro" id="IPR027417">
    <property type="entry name" value="P-loop_NTPase"/>
</dbReference>
<dbReference type="AlphaFoldDB" id="A0A926D1R4"/>
<evidence type="ECO:0000256" key="3">
    <source>
        <dbReference type="ARBA" id="ARBA00022806"/>
    </source>
</evidence>
<gene>
    <name evidence="8" type="ORF">H8699_09350</name>
</gene>
<organism evidence="8 9">
    <name type="scientific">Luoshenia tenuis</name>
    <dbReference type="NCBI Taxonomy" id="2763654"/>
    <lineage>
        <taxon>Bacteria</taxon>
        <taxon>Bacillati</taxon>
        <taxon>Bacillota</taxon>
        <taxon>Clostridia</taxon>
        <taxon>Christensenellales</taxon>
        <taxon>Christensenellaceae</taxon>
        <taxon>Luoshenia</taxon>
    </lineage>
</organism>
<dbReference type="Pfam" id="PF00580">
    <property type="entry name" value="UvrD-helicase"/>
    <property type="match status" value="2"/>
</dbReference>
<proteinExistence type="predicted"/>
<dbReference type="Gene3D" id="3.40.50.300">
    <property type="entry name" value="P-loop containing nucleotide triphosphate hydrolases"/>
    <property type="match status" value="3"/>
</dbReference>
<evidence type="ECO:0000256" key="5">
    <source>
        <dbReference type="PROSITE-ProRule" id="PRU00560"/>
    </source>
</evidence>
<keyword evidence="3 5" id="KW-0347">Helicase</keyword>
<feature type="domain" description="UvrD-like helicase ATP-binding" evidence="7">
    <location>
        <begin position="191"/>
        <end position="587"/>
    </location>
</feature>
<evidence type="ECO:0000313" key="9">
    <source>
        <dbReference type="Proteomes" id="UP000654279"/>
    </source>
</evidence>
<dbReference type="GO" id="GO:0016787">
    <property type="term" value="F:hydrolase activity"/>
    <property type="evidence" value="ECO:0007669"/>
    <property type="project" value="UniProtKB-UniRule"/>
</dbReference>
<comment type="caution">
    <text evidence="8">The sequence shown here is derived from an EMBL/GenBank/DDBJ whole genome shotgun (WGS) entry which is preliminary data.</text>
</comment>
<dbReference type="InterPro" id="IPR000212">
    <property type="entry name" value="DNA_helicase_UvrD/REP"/>
</dbReference>
<feature type="binding site" evidence="5">
    <location>
        <begin position="212"/>
        <end position="219"/>
    </location>
    <ligand>
        <name>ATP</name>
        <dbReference type="ChEBI" id="CHEBI:30616"/>
    </ligand>
</feature>
<dbReference type="InterPro" id="IPR027785">
    <property type="entry name" value="UvrD-like_helicase_C"/>
</dbReference>
<name>A0A926D1R4_9FIRM</name>
<keyword evidence="9" id="KW-1185">Reference proteome</keyword>
<dbReference type="SUPFAM" id="SSF52540">
    <property type="entry name" value="P-loop containing nucleoside triphosphate hydrolases"/>
    <property type="match status" value="1"/>
</dbReference>
<evidence type="ECO:0000256" key="2">
    <source>
        <dbReference type="ARBA" id="ARBA00022801"/>
    </source>
</evidence>
<dbReference type="PANTHER" id="PTHR11070:SF17">
    <property type="entry name" value="DNA HELICASE IV"/>
    <property type="match status" value="1"/>
</dbReference>
<protein>
    <submittedName>
        <fullName evidence="8">UvrD-helicase domain-containing protein</fullName>
    </submittedName>
</protein>
<reference evidence="8" key="1">
    <citation type="submission" date="2020-08" db="EMBL/GenBank/DDBJ databases">
        <title>Genome public.</title>
        <authorList>
            <person name="Liu C."/>
            <person name="Sun Q."/>
        </authorList>
    </citation>
    <scope>NUCLEOTIDE SEQUENCE</scope>
    <source>
        <strain evidence="8">NSJ-44</strain>
    </source>
</reference>
<dbReference type="Proteomes" id="UP000654279">
    <property type="component" value="Unassembled WGS sequence"/>
</dbReference>
<feature type="region of interest" description="Disordered" evidence="6">
    <location>
        <begin position="27"/>
        <end position="46"/>
    </location>
</feature>
<dbReference type="EMBL" id="JACRSO010000003">
    <property type="protein sequence ID" value="MBC8529631.1"/>
    <property type="molecule type" value="Genomic_DNA"/>
</dbReference>
<accession>A0A926D1R4</accession>
<evidence type="ECO:0000256" key="4">
    <source>
        <dbReference type="ARBA" id="ARBA00022840"/>
    </source>
</evidence>
<dbReference type="RefSeq" id="WP_249285446.1">
    <property type="nucleotide sequence ID" value="NZ_JACRSO010000003.1"/>
</dbReference>
<evidence type="ECO:0000313" key="8">
    <source>
        <dbReference type="EMBL" id="MBC8529631.1"/>
    </source>
</evidence>
<dbReference type="PANTHER" id="PTHR11070">
    <property type="entry name" value="UVRD / RECB / PCRA DNA HELICASE FAMILY MEMBER"/>
    <property type="match status" value="1"/>
</dbReference>
<dbReference type="GO" id="GO:0005524">
    <property type="term" value="F:ATP binding"/>
    <property type="evidence" value="ECO:0007669"/>
    <property type="project" value="UniProtKB-UniRule"/>
</dbReference>
<dbReference type="GO" id="GO:0000725">
    <property type="term" value="P:recombinational repair"/>
    <property type="evidence" value="ECO:0007669"/>
    <property type="project" value="TreeGrafter"/>
</dbReference>
<feature type="compositionally biased region" description="Basic and acidic residues" evidence="6">
    <location>
        <begin position="28"/>
        <end position="46"/>
    </location>
</feature>
<sequence>MSLQDHPAYPQEQAHLQKTLSLIARETGLAREEERERREALEDTRRRSGEGAALMLHELQYRMTSQALHNLQLAAKAPYFTRVDFTQSGETAPTAYYIGKAGVLDSRTQTPWVIDWRAPLANLYYAGQLGQVSYRAPDGEIEGELSLKRLMTIQDGQLQTIFDTDVVAQDAYLQNVLGQSKDDRLKDIVSTIQREQNDIIRAPLRGPVVVQGAAGSGKTTIALHRIAYLLYVHRGELAPSQMLILAPSPLFLDYISAVLPELGVDQVRQWTFPQLCARLLGKDMPRLQTEDPLFTLLDPAAPQAQKQDLALAARLRGTLAFRDAVARYLEQVERSLPPKEGFTLEGQTVLSGEEVLRLYLQDLKPFPLKRRMEELKKPLRRRVSEMLGALIAAREERAAAMALLLRRTSPEDSPQRRAAMQRIYAQRDQAVHALREQIRVYPAAAAAALTPPRVMDAYIAFLSGPVPQGIDPQAWAALSRVALPALQAGRAAEEDLPALVLIRRYLYGLHEEMAIRHTVVDEAQDFSPFQFDLLRTLAGNSSFTLVGDLAQGIRAYRGTTAWREDLSAVFSDPAPAFLGLTTSYRSTVEIMRLAGTVCARRPYPGMVAAQPVLRHGEAPALFFVKPRALGGALAARIQRLLDEGYRTIAVIARDENECRPLHRALQKALGQPVQRLTPKDTHYAGGVMVVSAPLAKGLEFDAVLIPDVSAGRYPGSDLDARLLYVTMTRPLHRLYCYCTGELSPLLKAEDFEVEG</sequence>
<dbReference type="PROSITE" id="PS51198">
    <property type="entry name" value="UVRD_HELICASE_ATP_BIND"/>
    <property type="match status" value="1"/>
</dbReference>
<keyword evidence="4 5" id="KW-0067">ATP-binding</keyword>
<evidence type="ECO:0000256" key="6">
    <source>
        <dbReference type="SAM" id="MobiDB-lite"/>
    </source>
</evidence>
<keyword evidence="2 5" id="KW-0378">Hydrolase</keyword>
<dbReference type="GO" id="GO:0043138">
    <property type="term" value="F:3'-5' DNA helicase activity"/>
    <property type="evidence" value="ECO:0007669"/>
    <property type="project" value="TreeGrafter"/>
</dbReference>
<evidence type="ECO:0000259" key="7">
    <source>
        <dbReference type="PROSITE" id="PS51198"/>
    </source>
</evidence>
<evidence type="ECO:0000256" key="1">
    <source>
        <dbReference type="ARBA" id="ARBA00022741"/>
    </source>
</evidence>
<dbReference type="GO" id="GO:0005829">
    <property type="term" value="C:cytosol"/>
    <property type="evidence" value="ECO:0007669"/>
    <property type="project" value="TreeGrafter"/>
</dbReference>